<reference evidence="1 2" key="1">
    <citation type="journal article" date="2022" name="Plant J.">
        <title>Chromosome-level genome of Camellia lanceoleosa provides a valuable resource for understanding genome evolution and self-incompatibility.</title>
        <authorList>
            <person name="Gong W."/>
            <person name="Xiao S."/>
            <person name="Wang L."/>
            <person name="Liao Z."/>
            <person name="Chang Y."/>
            <person name="Mo W."/>
            <person name="Hu G."/>
            <person name="Li W."/>
            <person name="Zhao G."/>
            <person name="Zhu H."/>
            <person name="Hu X."/>
            <person name="Ji K."/>
            <person name="Xiang X."/>
            <person name="Song Q."/>
            <person name="Yuan D."/>
            <person name="Jin S."/>
            <person name="Zhang L."/>
        </authorList>
    </citation>
    <scope>NUCLEOTIDE SEQUENCE [LARGE SCALE GENOMIC DNA]</scope>
    <source>
        <strain evidence="1">SQ_2022a</strain>
    </source>
</reference>
<name>A0ACC0GZY8_9ERIC</name>
<accession>A0ACC0GZY8</accession>
<sequence length="44" mass="4662">MSTARLEGREVGLASSSHPPKGVISSVPSASYLRPATMRPNTKH</sequence>
<keyword evidence="2" id="KW-1185">Reference proteome</keyword>
<proteinExistence type="predicted"/>
<gene>
    <name evidence="1" type="ORF">LOK49_LG08G01584</name>
</gene>
<dbReference type="Proteomes" id="UP001060215">
    <property type="component" value="Chromosome 9"/>
</dbReference>
<organism evidence="1 2">
    <name type="scientific">Camellia lanceoleosa</name>
    <dbReference type="NCBI Taxonomy" id="1840588"/>
    <lineage>
        <taxon>Eukaryota</taxon>
        <taxon>Viridiplantae</taxon>
        <taxon>Streptophyta</taxon>
        <taxon>Embryophyta</taxon>
        <taxon>Tracheophyta</taxon>
        <taxon>Spermatophyta</taxon>
        <taxon>Magnoliopsida</taxon>
        <taxon>eudicotyledons</taxon>
        <taxon>Gunneridae</taxon>
        <taxon>Pentapetalae</taxon>
        <taxon>asterids</taxon>
        <taxon>Ericales</taxon>
        <taxon>Theaceae</taxon>
        <taxon>Camellia</taxon>
    </lineage>
</organism>
<evidence type="ECO:0000313" key="2">
    <source>
        <dbReference type="Proteomes" id="UP001060215"/>
    </source>
</evidence>
<protein>
    <submittedName>
        <fullName evidence="1">Uncharacterized protein</fullName>
    </submittedName>
</protein>
<evidence type="ECO:0000313" key="1">
    <source>
        <dbReference type="EMBL" id="KAI8005156.1"/>
    </source>
</evidence>
<comment type="caution">
    <text evidence="1">The sequence shown here is derived from an EMBL/GenBank/DDBJ whole genome shotgun (WGS) entry which is preliminary data.</text>
</comment>
<dbReference type="EMBL" id="CM045766">
    <property type="protein sequence ID" value="KAI8005156.1"/>
    <property type="molecule type" value="Genomic_DNA"/>
</dbReference>